<dbReference type="RefSeq" id="WP_143444027.1">
    <property type="nucleotide sequence ID" value="NZ_JAAEEB010000004.1"/>
</dbReference>
<dbReference type="InterPro" id="IPR011663">
    <property type="entry name" value="UTRA"/>
</dbReference>
<keyword evidence="3" id="KW-0804">Transcription</keyword>
<dbReference type="Pfam" id="PF07702">
    <property type="entry name" value="UTRA"/>
    <property type="match status" value="1"/>
</dbReference>
<gene>
    <name evidence="5" type="ORF">JF74_14900</name>
</gene>
<dbReference type="GO" id="GO:0003700">
    <property type="term" value="F:DNA-binding transcription factor activity"/>
    <property type="evidence" value="ECO:0007669"/>
    <property type="project" value="InterPro"/>
</dbReference>
<keyword evidence="1" id="KW-0805">Transcription regulation</keyword>
<dbReference type="SMART" id="SM00345">
    <property type="entry name" value="HTH_GNTR"/>
    <property type="match status" value="1"/>
</dbReference>
<comment type="caution">
    <text evidence="5">The sequence shown here is derived from an EMBL/GenBank/DDBJ whole genome shotgun (WGS) entry which is preliminary data.</text>
</comment>
<dbReference type="InterPro" id="IPR028978">
    <property type="entry name" value="Chorismate_lyase_/UTRA_dom_sf"/>
</dbReference>
<dbReference type="InterPro" id="IPR050679">
    <property type="entry name" value="Bact_HTH_transcr_reg"/>
</dbReference>
<dbReference type="FunFam" id="1.10.10.10:FF:000079">
    <property type="entry name" value="GntR family transcriptional regulator"/>
    <property type="match status" value="1"/>
</dbReference>
<dbReference type="AlphaFoldDB" id="A0A0F4LDL9"/>
<dbReference type="PANTHER" id="PTHR44846">
    <property type="entry name" value="MANNOSYL-D-GLYCERATE TRANSPORT/METABOLISM SYSTEM REPRESSOR MNGR-RELATED"/>
    <property type="match status" value="1"/>
</dbReference>
<dbReference type="STRING" id="1218507.JF74_14900"/>
<proteinExistence type="predicted"/>
<dbReference type="EMBL" id="JXLI01000013">
    <property type="protein sequence ID" value="KJY55641.1"/>
    <property type="molecule type" value="Genomic_DNA"/>
</dbReference>
<accession>A0A0F4LDL9</accession>
<evidence type="ECO:0000256" key="2">
    <source>
        <dbReference type="ARBA" id="ARBA00023125"/>
    </source>
</evidence>
<dbReference type="HOGENOM" id="CLU_063236_2_1_9"/>
<dbReference type="InterPro" id="IPR036388">
    <property type="entry name" value="WH-like_DNA-bd_sf"/>
</dbReference>
<evidence type="ECO:0000256" key="1">
    <source>
        <dbReference type="ARBA" id="ARBA00023015"/>
    </source>
</evidence>
<evidence type="ECO:0000259" key="4">
    <source>
        <dbReference type="PROSITE" id="PS50949"/>
    </source>
</evidence>
<dbReference type="InterPro" id="IPR000524">
    <property type="entry name" value="Tscrpt_reg_HTH_GntR"/>
</dbReference>
<organism evidence="5 6">
    <name type="scientific">Lactobacillus melliventris</name>
    <dbReference type="NCBI Taxonomy" id="1218507"/>
    <lineage>
        <taxon>Bacteria</taxon>
        <taxon>Bacillati</taxon>
        <taxon>Bacillota</taxon>
        <taxon>Bacilli</taxon>
        <taxon>Lactobacillales</taxon>
        <taxon>Lactobacillaceae</taxon>
        <taxon>Lactobacillus</taxon>
    </lineage>
</organism>
<evidence type="ECO:0000256" key="3">
    <source>
        <dbReference type="ARBA" id="ARBA00023163"/>
    </source>
</evidence>
<dbReference type="Gene3D" id="1.10.10.10">
    <property type="entry name" value="Winged helix-like DNA-binding domain superfamily/Winged helix DNA-binding domain"/>
    <property type="match status" value="1"/>
</dbReference>
<dbReference type="OrthoDB" id="2141316at2"/>
<evidence type="ECO:0000313" key="5">
    <source>
        <dbReference type="EMBL" id="KJY55641.1"/>
    </source>
</evidence>
<dbReference type="SMART" id="SM00866">
    <property type="entry name" value="UTRA"/>
    <property type="match status" value="1"/>
</dbReference>
<dbReference type="Proteomes" id="UP000033531">
    <property type="component" value="Unassembled WGS sequence"/>
</dbReference>
<dbReference type="SUPFAM" id="SSF46785">
    <property type="entry name" value="Winged helix' DNA-binding domain"/>
    <property type="match status" value="1"/>
</dbReference>
<dbReference type="PATRIC" id="fig|1218507.3.peg.1680"/>
<reference evidence="5 6" key="1">
    <citation type="submission" date="2015-01" db="EMBL/GenBank/DDBJ databases">
        <title>Comparative genomics of the lactic acid bacteria isolated from the honey bee gut.</title>
        <authorList>
            <person name="Ellegaard K.M."/>
            <person name="Tamarit D."/>
            <person name="Javelind E."/>
            <person name="Olofsson T."/>
            <person name="Andersson S.G."/>
            <person name="Vasquez A."/>
        </authorList>
    </citation>
    <scope>NUCLEOTIDE SEQUENCE [LARGE SCALE GENOMIC DNA]</scope>
    <source>
        <strain evidence="5 6">Hma8</strain>
    </source>
</reference>
<dbReference type="GO" id="GO:0045892">
    <property type="term" value="P:negative regulation of DNA-templated transcription"/>
    <property type="evidence" value="ECO:0007669"/>
    <property type="project" value="TreeGrafter"/>
</dbReference>
<dbReference type="CDD" id="cd07377">
    <property type="entry name" value="WHTH_GntR"/>
    <property type="match status" value="1"/>
</dbReference>
<dbReference type="GO" id="GO:0003677">
    <property type="term" value="F:DNA binding"/>
    <property type="evidence" value="ECO:0007669"/>
    <property type="project" value="UniProtKB-KW"/>
</dbReference>
<dbReference type="InterPro" id="IPR036390">
    <property type="entry name" value="WH_DNA-bd_sf"/>
</dbReference>
<name>A0A0F4LDL9_9LACO</name>
<dbReference type="PRINTS" id="PR00035">
    <property type="entry name" value="HTHGNTR"/>
</dbReference>
<dbReference type="PROSITE" id="PS50949">
    <property type="entry name" value="HTH_GNTR"/>
    <property type="match status" value="1"/>
</dbReference>
<keyword evidence="2" id="KW-0238">DNA-binding</keyword>
<feature type="domain" description="HTH gntR-type" evidence="4">
    <location>
        <begin position="8"/>
        <end position="76"/>
    </location>
</feature>
<sequence length="245" mass="28348">MNKISYKAPLYEQIEHLLYEKIRTQEYLPGQKIPSERELAEHYKISRTTTKRAINSLVEHGLLVRKLGKGTFVVSGIDQRFNISFDSSRSLTNSMSLKGIIITNKQIKFFTNIDSKFLRQKLALNETEPVYGVQRLKLHCGKPFALENSFVPGKFFPNFYQIDFNNIGLYDYIESMGHFLKAHQTYQQLETLMPVEAKLLQISTNSFVFKSCYSTADQNQDIIEYTESYVIASEGSIRYHIDLSK</sequence>
<evidence type="ECO:0000313" key="6">
    <source>
        <dbReference type="Proteomes" id="UP000033531"/>
    </source>
</evidence>
<protein>
    <recommendedName>
        <fullName evidence="4">HTH gntR-type domain-containing protein</fullName>
    </recommendedName>
</protein>
<dbReference type="SUPFAM" id="SSF64288">
    <property type="entry name" value="Chorismate lyase-like"/>
    <property type="match status" value="1"/>
</dbReference>
<dbReference type="Gene3D" id="3.40.1410.10">
    <property type="entry name" value="Chorismate lyase-like"/>
    <property type="match status" value="1"/>
</dbReference>
<dbReference type="PANTHER" id="PTHR44846:SF1">
    <property type="entry name" value="MANNOSYL-D-GLYCERATE TRANSPORT_METABOLISM SYSTEM REPRESSOR MNGR-RELATED"/>
    <property type="match status" value="1"/>
</dbReference>
<dbReference type="Pfam" id="PF00392">
    <property type="entry name" value="GntR"/>
    <property type="match status" value="1"/>
</dbReference>